<proteinExistence type="predicted"/>
<dbReference type="InterPro" id="IPR000152">
    <property type="entry name" value="EGF-type_Asp/Asn_hydroxyl_site"/>
</dbReference>
<comment type="subcellular location">
    <subcellularLocation>
        <location evidence="1">Secreted</location>
    </subcellularLocation>
</comment>
<dbReference type="Pfam" id="PF00094">
    <property type="entry name" value="VWD"/>
    <property type="match status" value="5"/>
</dbReference>
<evidence type="ECO:0000313" key="13">
    <source>
        <dbReference type="Proteomes" id="UP000230750"/>
    </source>
</evidence>
<sequence>MLRSNTSGCQTTDGGYLGPGDVFIDESCRHCSCDGNTYTCLDIKCDENAQCTEQDGVRGCYCNPGFEGDGITCTPEVKDPCEPNPCEHGGVCTSDGTNYQCQCPDGYEGNNCEIDIDECADKPCQNGGTCVDGVNQYTCQCADYYEGKDCENEKHYHCNIWGDPHHVTFDGRDITFQGDCEYVLAEHTGDQAAESGLTAFKLMARYHKLKPTDKASYVRYIRLRYNKITYKLKNGLLYLGTTQTSTPYSANGVNVILRADGAFVLTVDIGLTVELKGYTAVVSLHAKYSNQIDGACGNCDGNADNDCAGDTQKDIFKCVHNWATSEDCEPPTPFDGCLENPDNKPQAEQICSNINTGIFDACDGVVDLDSLVAVCEYDLCATLPDQSLACDHFENTAKMCQKKKISDTGGMRSQSVLDESVYDADCGEHCSCVAGTYTCETSSCDPDAQCTDKGGVVGCYCNPGFTGDGLTCIPEPTCRCTVWGDPHYTTFDNVKYDFQGDCEYTVLKPCEDSEFPDFEVIGNNRKNTPTSRMSYLREVRLVYGGKEYELLQDGVVLVDGANEPLPYDDDNGVHISKPGNTVLYTDFGLTLTWDNDQGLTVTLGKNGYFNNTCGLCGTCNDFAFDEFLMSSGELTSDVLEFGTSWQTGDRECKDPPVEVTCPAGEDAETEAKSECNAIIDTLGVLSVCHDFLDPTPYYETCVYDVCAGEAGSLCANMEEYVKECIANGGNVYYWWKDRPECQPDCPEGSLYIPDYPGCPPTCAQPIGDPDCPFDSVPNHESWVNDDCTETCSCLDGVLQCSSLVCDEFAECGIKAGQRGCLCNEGYEGNGLECTEAACECSVYGDPHYVTFDGSRYNFQGDCEYILVENCNNDGTLPDYKVIVNNVKDYPTSPVSYTRGVRLEYDGNTYEVNSQGTVYINGIQEPLPYVSEDVTVQRLYPDRVAPNAMDFGNAWATDSRECIEDNGEEACEEGSEEEVDAKNTCSVLTSPVGPFSQCHGFVKPDNLFETCVYDVCAAGTNEVFCSNLRKYAEDCIQADGTPGEWWNSVPECGSICPDNMIYDPCDSACQPTCAGGNDEDCKFTCEEVCKCPDGQLLDGDECVPKADCGCTLPGGAYIKDGLRKCYCPSQYAMVDEACRRGPCVCNVYGDPHYTTFDKLSFDYQGDCEYILVQKCSTSSSVPNFKLVGRHSRDAPSDKVSYLRYLRFEYGGNIYEVFIAGKVKVNSRLVNVPYEDKELGITIGNQVYGFTTIAVEGLFIMYDNLQNAEIHVHAELEGQVCGMCGTCSDNQSDELQMPNGDIASSITEFGAAWRNDMTCETEGVTENPCVMDSLEENWSKDMCNLLIQISGPFAPCYEFVDPQVVYDACVMDLCVSLKPSFSCYIMKIYAQQCRQAGGNPGDWRKDAQHCFVPGDDSGGMSGGASRRKRATGAGPTVRVDECPENSILWEWGVGCQPTCNDRSGTENCQWDTLIETCICANPLVLYNDECINVADCGCTSPGNDIMEVGDTWISDTCDQKCVCKDTGRECSDFSCGEHALCEIKGGVKNCYCQNGYTGDGQTCTGDGWGGGGSGDPHFRTFDQRKYDFMGTCEYTLVQLCGVGEALPYFQLIGNFNKPTQSHTVSVVVSIRLEYHGHVYEIRGPKGTLIDDETVTTPVTIEAVTISYANKNKWVSLHIN</sequence>
<dbReference type="SUPFAM" id="SSF57196">
    <property type="entry name" value="EGF/Laminin"/>
    <property type="match status" value="2"/>
</dbReference>
<dbReference type="Pfam" id="PF12714">
    <property type="entry name" value="TILa"/>
    <property type="match status" value="2"/>
</dbReference>
<evidence type="ECO:0000256" key="4">
    <source>
        <dbReference type="ARBA" id="ARBA00022729"/>
    </source>
</evidence>
<keyword evidence="3 9" id="KW-0245">EGF-like domain</keyword>
<evidence type="ECO:0000256" key="1">
    <source>
        <dbReference type="ARBA" id="ARBA00004613"/>
    </source>
</evidence>
<dbReference type="SMART" id="SM00216">
    <property type="entry name" value="VWD"/>
    <property type="match status" value="4"/>
</dbReference>
<dbReference type="EMBL" id="MRZV01000299">
    <property type="protein sequence ID" value="PIK53127.1"/>
    <property type="molecule type" value="Genomic_DNA"/>
</dbReference>
<feature type="domain" description="VWFD" evidence="11">
    <location>
        <begin position="1142"/>
        <end position="1318"/>
    </location>
</feature>
<keyword evidence="6" id="KW-0106">Calcium</keyword>
<feature type="disulfide bond" evidence="9">
    <location>
        <begin position="103"/>
        <end position="112"/>
    </location>
</feature>
<dbReference type="InterPro" id="IPR018097">
    <property type="entry name" value="EGF_Ca-bd_CS"/>
</dbReference>
<name>A0A2G8KYQ3_STIJA</name>
<keyword evidence="4" id="KW-0732">Signal</keyword>
<dbReference type="Pfam" id="PF12947">
    <property type="entry name" value="EGF_3"/>
    <property type="match status" value="2"/>
</dbReference>
<dbReference type="STRING" id="307972.A0A2G8KYQ3"/>
<dbReference type="FunFam" id="2.10.25.10:FF:000122">
    <property type="entry name" value="Protein crumbs homolog 2"/>
    <property type="match status" value="1"/>
</dbReference>
<evidence type="ECO:0000256" key="7">
    <source>
        <dbReference type="ARBA" id="ARBA00023157"/>
    </source>
</evidence>
<dbReference type="OrthoDB" id="3438930at2759"/>
<dbReference type="InterPro" id="IPR014853">
    <property type="entry name" value="VWF/SSPO/ZAN-like_Cys-rich_dom"/>
</dbReference>
<dbReference type="Pfam" id="PF08742">
    <property type="entry name" value="C8"/>
    <property type="match status" value="4"/>
</dbReference>
<feature type="domain" description="EGF-like" evidence="10">
    <location>
        <begin position="115"/>
        <end position="151"/>
    </location>
</feature>
<dbReference type="InterPro" id="IPR001846">
    <property type="entry name" value="VWF_type-D"/>
</dbReference>
<dbReference type="PROSITE" id="PS01187">
    <property type="entry name" value="EGF_CA"/>
    <property type="match status" value="1"/>
</dbReference>
<feature type="domain" description="EGF-like" evidence="10">
    <location>
        <begin position="77"/>
        <end position="113"/>
    </location>
</feature>
<dbReference type="PROSITE" id="PS51233">
    <property type="entry name" value="VWFD"/>
    <property type="match status" value="5"/>
</dbReference>
<protein>
    <submittedName>
        <fullName evidence="12">Putative IgGFc-binding protein</fullName>
    </submittedName>
</protein>
<feature type="domain" description="EGF-like" evidence="10">
    <location>
        <begin position="36"/>
        <end position="74"/>
    </location>
</feature>
<dbReference type="PANTHER" id="PTHR11339:SF373">
    <property type="entry name" value="VWFD DOMAIN-CONTAINING PROTEIN"/>
    <property type="match status" value="1"/>
</dbReference>
<dbReference type="InterPro" id="IPR025615">
    <property type="entry name" value="TILa_dom"/>
</dbReference>
<feature type="domain" description="VWFD" evidence="11">
    <location>
        <begin position="156"/>
        <end position="329"/>
    </location>
</feature>
<dbReference type="PANTHER" id="PTHR11339">
    <property type="entry name" value="EXTRACELLULAR MATRIX GLYCOPROTEIN RELATED"/>
    <property type="match status" value="1"/>
</dbReference>
<evidence type="ECO:0000256" key="3">
    <source>
        <dbReference type="ARBA" id="ARBA00022536"/>
    </source>
</evidence>
<dbReference type="GO" id="GO:0005615">
    <property type="term" value="C:extracellular space"/>
    <property type="evidence" value="ECO:0007669"/>
    <property type="project" value="TreeGrafter"/>
</dbReference>
<dbReference type="GO" id="GO:0031012">
    <property type="term" value="C:extracellular matrix"/>
    <property type="evidence" value="ECO:0007669"/>
    <property type="project" value="TreeGrafter"/>
</dbReference>
<dbReference type="SUPFAM" id="SSF57567">
    <property type="entry name" value="Serine protease inhibitors"/>
    <property type="match status" value="2"/>
</dbReference>
<evidence type="ECO:0000259" key="11">
    <source>
        <dbReference type="PROSITE" id="PS51233"/>
    </source>
</evidence>
<evidence type="ECO:0000256" key="5">
    <source>
        <dbReference type="ARBA" id="ARBA00022737"/>
    </source>
</evidence>
<feature type="domain" description="VWFD" evidence="11">
    <location>
        <begin position="1566"/>
        <end position="1677"/>
    </location>
</feature>
<dbReference type="PROSITE" id="PS01186">
    <property type="entry name" value="EGF_2"/>
    <property type="match status" value="5"/>
</dbReference>
<dbReference type="Proteomes" id="UP000230750">
    <property type="component" value="Unassembled WGS sequence"/>
</dbReference>
<feature type="domain" description="EGF-like" evidence="10">
    <location>
        <begin position="435"/>
        <end position="473"/>
    </location>
</feature>
<dbReference type="Gene3D" id="2.10.25.10">
    <property type="entry name" value="Laminin"/>
    <property type="match status" value="7"/>
</dbReference>
<dbReference type="CDD" id="cd00054">
    <property type="entry name" value="EGF_CA"/>
    <property type="match status" value="2"/>
</dbReference>
<evidence type="ECO:0000256" key="2">
    <source>
        <dbReference type="ARBA" id="ARBA00022525"/>
    </source>
</evidence>
<feature type="disulfide bond" evidence="9">
    <location>
        <begin position="141"/>
        <end position="150"/>
    </location>
</feature>
<keyword evidence="13" id="KW-1185">Reference proteome</keyword>
<dbReference type="SMART" id="SM00181">
    <property type="entry name" value="EGF"/>
    <property type="match status" value="7"/>
</dbReference>
<evidence type="ECO:0000256" key="9">
    <source>
        <dbReference type="PROSITE-ProRule" id="PRU00076"/>
    </source>
</evidence>
<evidence type="ECO:0000256" key="6">
    <source>
        <dbReference type="ARBA" id="ARBA00022837"/>
    </source>
</evidence>
<comment type="caution">
    <text evidence="9">Lacks conserved residue(s) required for the propagation of feature annotation.</text>
</comment>
<dbReference type="InterPro" id="IPR002919">
    <property type="entry name" value="TIL_dom"/>
</dbReference>
<dbReference type="PROSITE" id="PS50026">
    <property type="entry name" value="EGF_3"/>
    <property type="match status" value="5"/>
</dbReference>
<dbReference type="SMART" id="SM00832">
    <property type="entry name" value="C8"/>
    <property type="match status" value="4"/>
</dbReference>
<keyword evidence="5" id="KW-0677">Repeat</keyword>
<dbReference type="PROSITE" id="PS00010">
    <property type="entry name" value="ASX_HYDROXYL"/>
    <property type="match status" value="1"/>
</dbReference>
<dbReference type="PROSITE" id="PS00022">
    <property type="entry name" value="EGF_1"/>
    <property type="match status" value="2"/>
</dbReference>
<evidence type="ECO:0000313" key="12">
    <source>
        <dbReference type="EMBL" id="PIK53127.1"/>
    </source>
</evidence>
<evidence type="ECO:0000259" key="10">
    <source>
        <dbReference type="PROSITE" id="PS50026"/>
    </source>
</evidence>
<keyword evidence="2" id="KW-0964">Secreted</keyword>
<dbReference type="InterPro" id="IPR000742">
    <property type="entry name" value="EGF"/>
</dbReference>
<keyword evidence="8" id="KW-0325">Glycoprotein</keyword>
<keyword evidence="7 9" id="KW-1015">Disulfide bond</keyword>
<feature type="domain" description="EGF-like" evidence="10">
    <location>
        <begin position="1524"/>
        <end position="1562"/>
    </location>
</feature>
<accession>A0A2G8KYQ3</accession>
<dbReference type="FunFam" id="2.10.25.10:FF:000537">
    <property type="entry name" value="Notch 3"/>
    <property type="match status" value="1"/>
</dbReference>
<comment type="caution">
    <text evidence="12">The sequence shown here is derived from an EMBL/GenBank/DDBJ whole genome shotgun (WGS) entry which is preliminary data.</text>
</comment>
<dbReference type="InterPro" id="IPR036084">
    <property type="entry name" value="Ser_inhib-like_sf"/>
</dbReference>
<dbReference type="GO" id="GO:0005509">
    <property type="term" value="F:calcium ion binding"/>
    <property type="evidence" value="ECO:0007669"/>
    <property type="project" value="InterPro"/>
</dbReference>
<gene>
    <name evidence="12" type="ORF">BSL78_09951</name>
</gene>
<feature type="domain" description="VWFD" evidence="11">
    <location>
        <begin position="838"/>
        <end position="1056"/>
    </location>
</feature>
<dbReference type="SMART" id="SM00179">
    <property type="entry name" value="EGF_CA"/>
    <property type="match status" value="2"/>
</dbReference>
<dbReference type="Pfam" id="PF00008">
    <property type="entry name" value="EGF"/>
    <property type="match status" value="2"/>
</dbReference>
<dbReference type="InterPro" id="IPR024731">
    <property type="entry name" value="NELL2-like_EGF"/>
</dbReference>
<organism evidence="12 13">
    <name type="scientific">Stichopus japonicus</name>
    <name type="common">Sea cucumber</name>
    <dbReference type="NCBI Taxonomy" id="307972"/>
    <lineage>
        <taxon>Eukaryota</taxon>
        <taxon>Metazoa</taxon>
        <taxon>Echinodermata</taxon>
        <taxon>Eleutherozoa</taxon>
        <taxon>Echinozoa</taxon>
        <taxon>Holothuroidea</taxon>
        <taxon>Aspidochirotacea</taxon>
        <taxon>Aspidochirotida</taxon>
        <taxon>Stichopodidae</taxon>
        <taxon>Apostichopus</taxon>
    </lineage>
</organism>
<feature type="domain" description="VWFD" evidence="11">
    <location>
        <begin position="478"/>
        <end position="653"/>
    </location>
</feature>
<dbReference type="CDD" id="cd19941">
    <property type="entry name" value="TIL"/>
    <property type="match status" value="2"/>
</dbReference>
<reference evidence="12 13" key="1">
    <citation type="journal article" date="2017" name="PLoS Biol.">
        <title>The sea cucumber genome provides insights into morphological evolution and visceral regeneration.</title>
        <authorList>
            <person name="Zhang X."/>
            <person name="Sun L."/>
            <person name="Yuan J."/>
            <person name="Sun Y."/>
            <person name="Gao Y."/>
            <person name="Zhang L."/>
            <person name="Li S."/>
            <person name="Dai H."/>
            <person name="Hamel J.F."/>
            <person name="Liu C."/>
            <person name="Yu Y."/>
            <person name="Liu S."/>
            <person name="Lin W."/>
            <person name="Guo K."/>
            <person name="Jin S."/>
            <person name="Xu P."/>
            <person name="Storey K.B."/>
            <person name="Huan P."/>
            <person name="Zhang T."/>
            <person name="Zhou Y."/>
            <person name="Zhang J."/>
            <person name="Lin C."/>
            <person name="Li X."/>
            <person name="Xing L."/>
            <person name="Huo D."/>
            <person name="Sun M."/>
            <person name="Wang L."/>
            <person name="Mercier A."/>
            <person name="Li F."/>
            <person name="Yang H."/>
            <person name="Xiang J."/>
        </authorList>
    </citation>
    <scope>NUCLEOTIDE SEQUENCE [LARGE SCALE GENOMIC DNA]</scope>
    <source>
        <strain evidence="12">Shaxun</strain>
        <tissue evidence="12">Muscle</tissue>
    </source>
</reference>
<dbReference type="InterPro" id="IPR001881">
    <property type="entry name" value="EGF-like_Ca-bd_dom"/>
</dbReference>
<dbReference type="Pfam" id="PF01826">
    <property type="entry name" value="TIL"/>
    <property type="match status" value="1"/>
</dbReference>
<dbReference type="InterPro" id="IPR050780">
    <property type="entry name" value="Mucin_vWF_Thrombospondin_sf"/>
</dbReference>
<evidence type="ECO:0000256" key="8">
    <source>
        <dbReference type="ARBA" id="ARBA00023180"/>
    </source>
</evidence>